<dbReference type="RefSeq" id="WP_390331148.1">
    <property type="nucleotide sequence ID" value="NZ_JBHRTP010000017.1"/>
</dbReference>
<sequence length="231" mass="25909">MTLDPSLLRPPASPRRPELAYRKPQLGRDYWIKDGILPNALEVSQHCFAKTDWELGFPRRKEFWPGMRSAGALLPDELARLETWVKLATGAKRLWQEVTPEGATLNHNYAQLVGGSESGPRPHTDSRKLCRYAAVIYLSSDAPARSGTSFYRLRYPNGALGGNLCTPPHANLGEALGVGKLPLDAWAEDVAVPNRFNRVILYRADLVHSASAYFGEEHEEKRMTAVFFWMC</sequence>
<gene>
    <name evidence="1" type="ORF">ACFOFO_06205</name>
</gene>
<evidence type="ECO:0008006" key="3">
    <source>
        <dbReference type="Google" id="ProtNLM"/>
    </source>
</evidence>
<name>A0ABV7EXY8_9BURK</name>
<comment type="caution">
    <text evidence="1">The sequence shown here is derived from an EMBL/GenBank/DDBJ whole genome shotgun (WGS) entry which is preliminary data.</text>
</comment>
<dbReference type="EMBL" id="JBHRTP010000017">
    <property type="protein sequence ID" value="MFC3107554.1"/>
    <property type="molecule type" value="Genomic_DNA"/>
</dbReference>
<evidence type="ECO:0000313" key="2">
    <source>
        <dbReference type="Proteomes" id="UP001595530"/>
    </source>
</evidence>
<evidence type="ECO:0000313" key="1">
    <source>
        <dbReference type="EMBL" id="MFC3107554.1"/>
    </source>
</evidence>
<protein>
    <recommendedName>
        <fullName evidence="3">Prolyl 4-hydroxylase alpha subunit Fe(2+) 2OG dioxygenase domain-containing protein</fullName>
    </recommendedName>
</protein>
<reference evidence="2" key="1">
    <citation type="journal article" date="2019" name="Int. J. Syst. Evol. Microbiol.">
        <title>The Global Catalogue of Microorganisms (GCM) 10K type strain sequencing project: providing services to taxonomists for standard genome sequencing and annotation.</title>
        <authorList>
            <consortium name="The Broad Institute Genomics Platform"/>
            <consortium name="The Broad Institute Genome Sequencing Center for Infectious Disease"/>
            <person name="Wu L."/>
            <person name="Ma J."/>
        </authorList>
    </citation>
    <scope>NUCLEOTIDE SEQUENCE [LARGE SCALE GENOMIC DNA]</scope>
    <source>
        <strain evidence="2">KCTC 42986</strain>
    </source>
</reference>
<dbReference type="Proteomes" id="UP001595530">
    <property type="component" value="Unassembled WGS sequence"/>
</dbReference>
<proteinExistence type="predicted"/>
<accession>A0ABV7EXY8</accession>
<keyword evidence="2" id="KW-1185">Reference proteome</keyword>
<organism evidence="1 2">
    <name type="scientific">Undibacterium arcticum</name>
    <dbReference type="NCBI Taxonomy" id="1762892"/>
    <lineage>
        <taxon>Bacteria</taxon>
        <taxon>Pseudomonadati</taxon>
        <taxon>Pseudomonadota</taxon>
        <taxon>Betaproteobacteria</taxon>
        <taxon>Burkholderiales</taxon>
        <taxon>Oxalobacteraceae</taxon>
        <taxon>Undibacterium</taxon>
    </lineage>
</organism>